<dbReference type="PANTHER" id="PTHR12243">
    <property type="entry name" value="MADF DOMAIN TRANSCRIPTION FACTOR"/>
    <property type="match status" value="1"/>
</dbReference>
<feature type="domain" description="BESS" evidence="4">
    <location>
        <begin position="170"/>
        <end position="209"/>
    </location>
</feature>
<dbReference type="InterPro" id="IPR004210">
    <property type="entry name" value="BESS_motif"/>
</dbReference>
<dbReference type="PROSITE" id="PS51029">
    <property type="entry name" value="MADF"/>
    <property type="match status" value="1"/>
</dbReference>
<dbReference type="InterPro" id="IPR039353">
    <property type="entry name" value="TF_Adf1"/>
</dbReference>
<evidence type="ECO:0008006" key="6">
    <source>
        <dbReference type="Google" id="ProtNLM"/>
    </source>
</evidence>
<dbReference type="EMBL" id="GDQN01010705">
    <property type="protein sequence ID" value="JAT80349.1"/>
    <property type="molecule type" value="Transcribed_RNA"/>
</dbReference>
<comment type="subcellular location">
    <subcellularLocation>
        <location evidence="1">Nucleus</location>
    </subcellularLocation>
</comment>
<dbReference type="Pfam" id="PF10545">
    <property type="entry name" value="MADF_DNA_bdg"/>
    <property type="match status" value="1"/>
</dbReference>
<dbReference type="PANTHER" id="PTHR12243:SF67">
    <property type="entry name" value="COREPRESSOR OF PANGOLIN, ISOFORM A-RELATED"/>
    <property type="match status" value="1"/>
</dbReference>
<dbReference type="Pfam" id="PF02944">
    <property type="entry name" value="BESS"/>
    <property type="match status" value="1"/>
</dbReference>
<name>A0A1E1W082_PECGO</name>
<proteinExistence type="predicted"/>
<feature type="domain" description="MADF" evidence="3">
    <location>
        <begin position="8"/>
        <end position="104"/>
    </location>
</feature>
<dbReference type="OrthoDB" id="7276605at2759"/>
<evidence type="ECO:0000256" key="1">
    <source>
        <dbReference type="PROSITE-ProRule" id="PRU00371"/>
    </source>
</evidence>
<organism evidence="5">
    <name type="scientific">Pectinophora gossypiella</name>
    <name type="common">Cotton pink bollworm</name>
    <name type="synonym">Depressaria gossypiella</name>
    <dbReference type="NCBI Taxonomy" id="13191"/>
    <lineage>
        <taxon>Eukaryota</taxon>
        <taxon>Metazoa</taxon>
        <taxon>Ecdysozoa</taxon>
        <taxon>Arthropoda</taxon>
        <taxon>Hexapoda</taxon>
        <taxon>Insecta</taxon>
        <taxon>Pterygota</taxon>
        <taxon>Neoptera</taxon>
        <taxon>Endopterygota</taxon>
        <taxon>Lepidoptera</taxon>
        <taxon>Glossata</taxon>
        <taxon>Ditrysia</taxon>
        <taxon>Gelechioidea</taxon>
        <taxon>Gelechiidae</taxon>
        <taxon>Apatetrinae</taxon>
        <taxon>Pectinophora</taxon>
    </lineage>
</organism>
<protein>
    <recommendedName>
        <fullName evidence="6">BESS domain-containing protein</fullName>
    </recommendedName>
</protein>
<evidence type="ECO:0000259" key="4">
    <source>
        <dbReference type="PROSITE" id="PS51031"/>
    </source>
</evidence>
<dbReference type="InterPro" id="IPR006578">
    <property type="entry name" value="MADF-dom"/>
</dbReference>
<dbReference type="AlphaFoldDB" id="A0A1E1W082"/>
<feature type="region of interest" description="Disordered" evidence="2">
    <location>
        <begin position="137"/>
        <end position="166"/>
    </location>
</feature>
<dbReference type="GO" id="GO:0006357">
    <property type="term" value="P:regulation of transcription by RNA polymerase II"/>
    <property type="evidence" value="ECO:0007669"/>
    <property type="project" value="TreeGrafter"/>
</dbReference>
<keyword evidence="1" id="KW-0539">Nucleus</keyword>
<dbReference type="SMART" id="SM00595">
    <property type="entry name" value="MADF"/>
    <property type="match status" value="1"/>
</dbReference>
<dbReference type="GO" id="GO:0005634">
    <property type="term" value="C:nucleus"/>
    <property type="evidence" value="ECO:0007669"/>
    <property type="project" value="UniProtKB-SubCell"/>
</dbReference>
<evidence type="ECO:0000259" key="3">
    <source>
        <dbReference type="PROSITE" id="PS51029"/>
    </source>
</evidence>
<accession>A0A1E1W082</accession>
<evidence type="ECO:0000256" key="2">
    <source>
        <dbReference type="SAM" id="MobiDB-lite"/>
    </source>
</evidence>
<gene>
    <name evidence="5" type="ORF">g.2264</name>
</gene>
<dbReference type="PROSITE" id="PS51031">
    <property type="entry name" value="BESS"/>
    <property type="match status" value="1"/>
</dbReference>
<reference evidence="5" key="1">
    <citation type="submission" date="2015-09" db="EMBL/GenBank/DDBJ databases">
        <title>De novo assembly of Pectinophora gossypiella (Pink Bollworm) gut transcriptome.</title>
        <authorList>
            <person name="Tassone E.E."/>
        </authorList>
    </citation>
    <scope>NUCLEOTIDE SEQUENCE</scope>
</reference>
<dbReference type="GO" id="GO:0005667">
    <property type="term" value="C:transcription regulator complex"/>
    <property type="evidence" value="ECO:0007669"/>
    <property type="project" value="TreeGrafter"/>
</dbReference>
<evidence type="ECO:0000313" key="5">
    <source>
        <dbReference type="EMBL" id="JAT80349.1"/>
    </source>
</evidence>
<dbReference type="GO" id="GO:0003677">
    <property type="term" value="F:DNA binding"/>
    <property type="evidence" value="ECO:0007669"/>
    <property type="project" value="InterPro"/>
</dbReference>
<sequence length="233" mass="26939">MLACNQMQLIEEVKKRPALYSAAHPADRDEKLTLWREVGAAIFDDWDECNKATAYDRVLHLQRKWRSFRDAYSRELRARKTGVRVNKCVYKYFKQLSFLGGFEGSVNDGVEPEQSLIQEDTSAVEFDPLIISTKSERKPKKRKVKTPSVDECRDEEETPPYNLEVGESETDTDKLFLLSFLPEMRQLPVNIKMWARAQIANIMQEAVASQYDNTTPRDRVSIEVKRPRGDSSD</sequence>